<accession>A0A2G2Z3H5</accession>
<evidence type="ECO:0000256" key="1">
    <source>
        <dbReference type="SAM" id="Phobius"/>
    </source>
</evidence>
<feature type="transmembrane region" description="Helical" evidence="1">
    <location>
        <begin position="164"/>
        <end position="183"/>
    </location>
</feature>
<dbReference type="PANTHER" id="PTHR48221:SF2">
    <property type="entry name" value="ACYL-COA SYNTHETASE FAMILY PROTEIN"/>
    <property type="match status" value="1"/>
</dbReference>
<protein>
    <submittedName>
        <fullName evidence="2">Uncharacterized protein</fullName>
    </submittedName>
</protein>
<dbReference type="Proteomes" id="UP000222542">
    <property type="component" value="Unassembled WGS sequence"/>
</dbReference>
<dbReference type="EMBL" id="AYRZ02000007">
    <property type="protein sequence ID" value="PHT76451.1"/>
    <property type="molecule type" value="Genomic_DNA"/>
</dbReference>
<dbReference type="PANTHER" id="PTHR48221">
    <property type="entry name" value="ACYL-COA SYNTHETASE FAMILY PROTEIN"/>
    <property type="match status" value="1"/>
</dbReference>
<sequence>MTNEVIGSQAEVALMATGSHAYEVRCISNFISLLKDNLMSLCDANMLRENSNEEFSCCKVFWVPRIVSLLFCKGLASILELQVKLVSLLLDILSRPMCWGITMDLGSKLPFSHSYFLCKKKILRVLTRPLSLESLEFLVHEFCKPVDAFSKKDVNVAKVNQSSIWAATIAFPSWFIFASILLFS</sequence>
<proteinExistence type="predicted"/>
<evidence type="ECO:0000313" key="2">
    <source>
        <dbReference type="EMBL" id="PHT76451.1"/>
    </source>
</evidence>
<keyword evidence="1" id="KW-0812">Transmembrane</keyword>
<organism evidence="2 3">
    <name type="scientific">Capsicum annuum</name>
    <name type="common">Capsicum pepper</name>
    <dbReference type="NCBI Taxonomy" id="4072"/>
    <lineage>
        <taxon>Eukaryota</taxon>
        <taxon>Viridiplantae</taxon>
        <taxon>Streptophyta</taxon>
        <taxon>Embryophyta</taxon>
        <taxon>Tracheophyta</taxon>
        <taxon>Spermatophyta</taxon>
        <taxon>Magnoliopsida</taxon>
        <taxon>eudicotyledons</taxon>
        <taxon>Gunneridae</taxon>
        <taxon>Pentapetalae</taxon>
        <taxon>asterids</taxon>
        <taxon>lamiids</taxon>
        <taxon>Solanales</taxon>
        <taxon>Solanaceae</taxon>
        <taxon>Solanoideae</taxon>
        <taxon>Capsiceae</taxon>
        <taxon>Capsicum</taxon>
    </lineage>
</organism>
<evidence type="ECO:0000313" key="3">
    <source>
        <dbReference type="Proteomes" id="UP000222542"/>
    </source>
</evidence>
<reference evidence="2 3" key="1">
    <citation type="journal article" date="2014" name="Nat. Genet.">
        <title>Genome sequence of the hot pepper provides insights into the evolution of pungency in Capsicum species.</title>
        <authorList>
            <person name="Kim S."/>
            <person name="Park M."/>
            <person name="Yeom S.I."/>
            <person name="Kim Y.M."/>
            <person name="Lee J.M."/>
            <person name="Lee H.A."/>
            <person name="Seo E."/>
            <person name="Choi J."/>
            <person name="Cheong K."/>
            <person name="Kim K.T."/>
            <person name="Jung K."/>
            <person name="Lee G.W."/>
            <person name="Oh S.K."/>
            <person name="Bae C."/>
            <person name="Kim S.B."/>
            <person name="Lee H.Y."/>
            <person name="Kim S.Y."/>
            <person name="Kim M.S."/>
            <person name="Kang B.C."/>
            <person name="Jo Y.D."/>
            <person name="Yang H.B."/>
            <person name="Jeong H.J."/>
            <person name="Kang W.H."/>
            <person name="Kwon J.K."/>
            <person name="Shin C."/>
            <person name="Lim J.Y."/>
            <person name="Park J.H."/>
            <person name="Huh J.H."/>
            <person name="Kim J.S."/>
            <person name="Kim B.D."/>
            <person name="Cohen O."/>
            <person name="Paran I."/>
            <person name="Suh M.C."/>
            <person name="Lee S.B."/>
            <person name="Kim Y.K."/>
            <person name="Shin Y."/>
            <person name="Noh S.J."/>
            <person name="Park J."/>
            <person name="Seo Y.S."/>
            <person name="Kwon S.Y."/>
            <person name="Kim H.A."/>
            <person name="Park J.M."/>
            <person name="Kim H.J."/>
            <person name="Choi S.B."/>
            <person name="Bosland P.W."/>
            <person name="Reeves G."/>
            <person name="Jo S.H."/>
            <person name="Lee B.W."/>
            <person name="Cho H.T."/>
            <person name="Choi H.S."/>
            <person name="Lee M.S."/>
            <person name="Yu Y."/>
            <person name="Do Choi Y."/>
            <person name="Park B.S."/>
            <person name="van Deynze A."/>
            <person name="Ashrafi H."/>
            <person name="Hill T."/>
            <person name="Kim W.T."/>
            <person name="Pai H.S."/>
            <person name="Ahn H.K."/>
            <person name="Yeam I."/>
            <person name="Giovannoni J.J."/>
            <person name="Rose J.K."/>
            <person name="Sorensen I."/>
            <person name="Lee S.J."/>
            <person name="Kim R.W."/>
            <person name="Choi I.Y."/>
            <person name="Choi B.S."/>
            <person name="Lim J.S."/>
            <person name="Lee Y.H."/>
            <person name="Choi D."/>
        </authorList>
    </citation>
    <scope>NUCLEOTIDE SEQUENCE [LARGE SCALE GENOMIC DNA]</scope>
    <source>
        <strain evidence="3">cv. CM334</strain>
    </source>
</reference>
<keyword evidence="1" id="KW-1133">Transmembrane helix</keyword>
<dbReference type="Gramene" id="PHT76451">
    <property type="protein sequence ID" value="PHT76451"/>
    <property type="gene ID" value="T459_19973"/>
</dbReference>
<keyword evidence="3" id="KW-1185">Reference proteome</keyword>
<keyword evidence="1" id="KW-0472">Membrane</keyword>
<name>A0A2G2Z3H5_CAPAN</name>
<comment type="caution">
    <text evidence="2">The sequence shown here is derived from an EMBL/GenBank/DDBJ whole genome shotgun (WGS) entry which is preliminary data.</text>
</comment>
<gene>
    <name evidence="2" type="ORF">T459_19973</name>
</gene>
<dbReference type="AlphaFoldDB" id="A0A2G2Z3H5"/>
<reference evidence="2 3" key="2">
    <citation type="journal article" date="2017" name="Genome Biol.">
        <title>New reference genome sequences of hot pepper reveal the massive evolution of plant disease-resistance genes by retroduplication.</title>
        <authorList>
            <person name="Kim S."/>
            <person name="Park J."/>
            <person name="Yeom S.I."/>
            <person name="Kim Y.M."/>
            <person name="Seo E."/>
            <person name="Kim K.T."/>
            <person name="Kim M.S."/>
            <person name="Lee J.M."/>
            <person name="Cheong K."/>
            <person name="Shin H.S."/>
            <person name="Kim S.B."/>
            <person name="Han K."/>
            <person name="Lee J."/>
            <person name="Park M."/>
            <person name="Lee H.A."/>
            <person name="Lee H.Y."/>
            <person name="Lee Y."/>
            <person name="Oh S."/>
            <person name="Lee J.H."/>
            <person name="Choi E."/>
            <person name="Choi E."/>
            <person name="Lee S.E."/>
            <person name="Jeon J."/>
            <person name="Kim H."/>
            <person name="Choi G."/>
            <person name="Song H."/>
            <person name="Lee J."/>
            <person name="Lee S.C."/>
            <person name="Kwon J.K."/>
            <person name="Lee H.Y."/>
            <person name="Koo N."/>
            <person name="Hong Y."/>
            <person name="Kim R.W."/>
            <person name="Kang W.H."/>
            <person name="Huh J.H."/>
            <person name="Kang B.C."/>
            <person name="Yang T.J."/>
            <person name="Lee Y.H."/>
            <person name="Bennetzen J.L."/>
            <person name="Choi D."/>
        </authorList>
    </citation>
    <scope>NUCLEOTIDE SEQUENCE [LARGE SCALE GENOMIC DNA]</scope>
    <source>
        <strain evidence="3">cv. CM334</strain>
    </source>
</reference>